<protein>
    <recommendedName>
        <fullName evidence="5">PEP-CTERM protein-sorting domain-containing protein</fullName>
    </recommendedName>
</protein>
<feature type="transmembrane region" description="Helical" evidence="1">
    <location>
        <begin position="223"/>
        <end position="243"/>
    </location>
</feature>
<dbReference type="EMBL" id="SJPN01000002">
    <property type="protein sequence ID" value="TWU05981.1"/>
    <property type="molecule type" value="Genomic_DNA"/>
</dbReference>
<comment type="caution">
    <text evidence="3">The sequence shown here is derived from an EMBL/GenBank/DDBJ whole genome shotgun (WGS) entry which is preliminary data.</text>
</comment>
<sequence precursor="true">MKSYLLTVVVLFPPLCFAASEVQADVVFVLDAAYEVRIDSVSGTGFTIGGSTLEPITDLFQFGNTDGSVDAFSSVIAADPASMVTGDYLFGFASGDGLASAPPDSLHSIFAGADGSLEVTNTTAAELDITFSLGYSLYAETGGSDLLPSTAFATADFGFFEDGISLFERSVTSDRVLGGGVVNDANLSLITRTIAPGETRTFDSFVAVNGFADSISAVPEPNAFWIGFVFIILGLYANDIGFLRTRRS</sequence>
<keyword evidence="4" id="KW-1185">Reference proteome</keyword>
<keyword evidence="1" id="KW-0812">Transmembrane</keyword>
<proteinExistence type="predicted"/>
<organism evidence="3 4">
    <name type="scientific">Stieleria varia</name>
    <dbReference type="NCBI Taxonomy" id="2528005"/>
    <lineage>
        <taxon>Bacteria</taxon>
        <taxon>Pseudomonadati</taxon>
        <taxon>Planctomycetota</taxon>
        <taxon>Planctomycetia</taxon>
        <taxon>Pirellulales</taxon>
        <taxon>Pirellulaceae</taxon>
        <taxon>Stieleria</taxon>
    </lineage>
</organism>
<name>A0A5C6B3E4_9BACT</name>
<feature type="chain" id="PRO_5023132978" description="PEP-CTERM protein-sorting domain-containing protein" evidence="2">
    <location>
        <begin position="19"/>
        <end position="248"/>
    </location>
</feature>
<dbReference type="Proteomes" id="UP000320176">
    <property type="component" value="Unassembled WGS sequence"/>
</dbReference>
<evidence type="ECO:0008006" key="5">
    <source>
        <dbReference type="Google" id="ProtNLM"/>
    </source>
</evidence>
<evidence type="ECO:0000313" key="4">
    <source>
        <dbReference type="Proteomes" id="UP000320176"/>
    </source>
</evidence>
<dbReference type="AlphaFoldDB" id="A0A5C6B3E4"/>
<keyword evidence="2" id="KW-0732">Signal</keyword>
<evidence type="ECO:0000313" key="3">
    <source>
        <dbReference type="EMBL" id="TWU05981.1"/>
    </source>
</evidence>
<gene>
    <name evidence="3" type="ORF">Pla52n_16970</name>
</gene>
<dbReference type="RefSeq" id="WP_146519145.1">
    <property type="nucleotide sequence ID" value="NZ_CP151726.1"/>
</dbReference>
<accession>A0A5C6B3E4</accession>
<feature type="signal peptide" evidence="2">
    <location>
        <begin position="1"/>
        <end position="18"/>
    </location>
</feature>
<keyword evidence="1" id="KW-0472">Membrane</keyword>
<evidence type="ECO:0000256" key="2">
    <source>
        <dbReference type="SAM" id="SignalP"/>
    </source>
</evidence>
<keyword evidence="1" id="KW-1133">Transmembrane helix</keyword>
<reference evidence="3 4" key="1">
    <citation type="submission" date="2019-02" db="EMBL/GenBank/DDBJ databases">
        <title>Deep-cultivation of Planctomycetes and their phenomic and genomic characterization uncovers novel biology.</title>
        <authorList>
            <person name="Wiegand S."/>
            <person name="Jogler M."/>
            <person name="Boedeker C."/>
            <person name="Pinto D."/>
            <person name="Vollmers J."/>
            <person name="Rivas-Marin E."/>
            <person name="Kohn T."/>
            <person name="Peeters S.H."/>
            <person name="Heuer A."/>
            <person name="Rast P."/>
            <person name="Oberbeckmann S."/>
            <person name="Bunk B."/>
            <person name="Jeske O."/>
            <person name="Meyerdierks A."/>
            <person name="Storesund J.E."/>
            <person name="Kallscheuer N."/>
            <person name="Luecker S."/>
            <person name="Lage O.M."/>
            <person name="Pohl T."/>
            <person name="Merkel B.J."/>
            <person name="Hornburger P."/>
            <person name="Mueller R.-W."/>
            <person name="Bruemmer F."/>
            <person name="Labrenz M."/>
            <person name="Spormann A.M."/>
            <person name="Op Den Camp H."/>
            <person name="Overmann J."/>
            <person name="Amann R."/>
            <person name="Jetten M.S.M."/>
            <person name="Mascher T."/>
            <person name="Medema M.H."/>
            <person name="Devos D.P."/>
            <person name="Kaster A.-K."/>
            <person name="Ovreas L."/>
            <person name="Rohde M."/>
            <person name="Galperin M.Y."/>
            <person name="Jogler C."/>
        </authorList>
    </citation>
    <scope>NUCLEOTIDE SEQUENCE [LARGE SCALE GENOMIC DNA]</scope>
    <source>
        <strain evidence="3 4">Pla52n</strain>
    </source>
</reference>
<evidence type="ECO:0000256" key="1">
    <source>
        <dbReference type="SAM" id="Phobius"/>
    </source>
</evidence>